<feature type="compositionally biased region" description="Polar residues" evidence="4">
    <location>
        <begin position="589"/>
        <end position="599"/>
    </location>
</feature>
<dbReference type="PANTHER" id="PTHR15574">
    <property type="entry name" value="WD REPEAT DOMAIN-CONTAINING FAMILY"/>
    <property type="match status" value="1"/>
</dbReference>
<feature type="compositionally biased region" description="Polar residues" evidence="4">
    <location>
        <begin position="893"/>
        <end position="902"/>
    </location>
</feature>
<dbReference type="InterPro" id="IPR045151">
    <property type="entry name" value="DCAF8"/>
</dbReference>
<dbReference type="PROSITE" id="PS00678">
    <property type="entry name" value="WD_REPEATS_1"/>
    <property type="match status" value="1"/>
</dbReference>
<evidence type="ECO:0000256" key="1">
    <source>
        <dbReference type="ARBA" id="ARBA00022574"/>
    </source>
</evidence>
<evidence type="ECO:0000256" key="4">
    <source>
        <dbReference type="SAM" id="MobiDB-lite"/>
    </source>
</evidence>
<keyword evidence="6" id="KW-1185">Reference proteome</keyword>
<feature type="compositionally biased region" description="Basic residues" evidence="4">
    <location>
        <begin position="509"/>
        <end position="525"/>
    </location>
</feature>
<accession>A0A9J6BS69</accession>
<evidence type="ECO:0000256" key="3">
    <source>
        <dbReference type="PROSITE-ProRule" id="PRU00221"/>
    </source>
</evidence>
<comment type="caution">
    <text evidence="5">The sequence shown here is derived from an EMBL/GenBank/DDBJ whole genome shotgun (WGS) entry which is preliminary data.</text>
</comment>
<feature type="region of interest" description="Disordered" evidence="4">
    <location>
        <begin position="422"/>
        <end position="477"/>
    </location>
</feature>
<sequence>MSNTSSIIYNVRNRENGLFASSNFQNHLFSSRLSISKNLFKRDLVSHYGCVNAIEFSHDGNYLISGGDDRRVLMWNVQKSLLNKDVPKIMLKQHLSNIFCLSFDSTNSRIFSGGNDDCTIVHDVTTGDCIDVFYHTKPVYGLCVDPSNDNIFATAGEDGRVLIFDLRSSNDDPKTVVKYRAPFHAVQYHPIDSNFMITANAKEGAALWDNRSQRMPIIRYGGDDAAQSCMSVRFNTTGSLILALRRRLPPILYSTIDEVPISQFYNQDYYNSCTMKSCTFAGAFDEYVLSGSDDFNLYVWKIYDADLESRHQWVDKNQMVLYGHRSIVNQVRYNPQRCLIASSGVEKIIKLWNPFELENWSGSLLESINDNTRELYTHEEYISLVHSNGQNMTHDYSNQNTNEDPRMIAFFDYLVQQEIEGWSNSESSDQSSDHSSENSSRADSPTSDTEPTTNFTTVKTVHRSRDSLRRNEASQRHKYRNRIQYLIATKRKSLKRLALKRCARNINARRMKNKYVPRQAAKRNSLRNVARKPYDKKMRRLSVQTKYKKPVSHEQTSDSEVPQKNKKRRHASYNANSSYRSFRRKAKTPLSSASNTSTRAADKSDSSSDYDDDTLDDSKNEYNHNSKNLPSTSTSATTMPILDINVPSTSTGITSNNRLFFRIATYDSDDDQSISDSNNQTENNHLLHRSPPSYNNNNNNNNHINNFNKRHYNNHFDSEVNNGASTSQRNNFFNTLHRPLHHHHHHENGRRKYRTSQEEEHDFEDYASTNNSNSLLSSTESSNDSNQEYFSKKRKLNNGSSVNCDDTRNKEKTNFSYNLASSSTSATVMNNHFETPVRRKIKNNEPDSGIDSITPSTSSSSKGNGAISSASTAGPSNMHIVKKIDAVKRNYRKNMQTSDDSD</sequence>
<dbReference type="Gene3D" id="2.130.10.10">
    <property type="entry name" value="YVTN repeat-like/Quinoprotein amine dehydrogenase"/>
    <property type="match status" value="3"/>
</dbReference>
<dbReference type="EMBL" id="JADBJN010000003">
    <property type="protein sequence ID" value="KAG5672716.1"/>
    <property type="molecule type" value="Genomic_DNA"/>
</dbReference>
<dbReference type="AlphaFoldDB" id="A0A9J6BS69"/>
<feature type="repeat" description="WD" evidence="3">
    <location>
        <begin position="44"/>
        <end position="78"/>
    </location>
</feature>
<feature type="compositionally biased region" description="Polar residues" evidence="4">
    <location>
        <begin position="625"/>
        <end position="636"/>
    </location>
</feature>
<dbReference type="InterPro" id="IPR036322">
    <property type="entry name" value="WD40_repeat_dom_sf"/>
</dbReference>
<dbReference type="SUPFAM" id="SSF50978">
    <property type="entry name" value="WD40 repeat-like"/>
    <property type="match status" value="1"/>
</dbReference>
<feature type="region of interest" description="Disordered" evidence="4">
    <location>
        <begin position="509"/>
        <end position="636"/>
    </location>
</feature>
<evidence type="ECO:0000313" key="6">
    <source>
        <dbReference type="Proteomes" id="UP001107558"/>
    </source>
</evidence>
<dbReference type="InterPro" id="IPR015943">
    <property type="entry name" value="WD40/YVTN_repeat-like_dom_sf"/>
</dbReference>
<dbReference type="PROSITE" id="PS50294">
    <property type="entry name" value="WD_REPEATS_REGION"/>
    <property type="match status" value="2"/>
</dbReference>
<keyword evidence="1 3" id="KW-0853">WD repeat</keyword>
<evidence type="ECO:0000256" key="2">
    <source>
        <dbReference type="ARBA" id="ARBA00022737"/>
    </source>
</evidence>
<feature type="compositionally biased region" description="Polar residues" evidence="4">
    <location>
        <begin position="441"/>
        <end position="459"/>
    </location>
</feature>
<dbReference type="GO" id="GO:0005737">
    <property type="term" value="C:cytoplasm"/>
    <property type="evidence" value="ECO:0007669"/>
    <property type="project" value="TreeGrafter"/>
</dbReference>
<feature type="region of interest" description="Disordered" evidence="4">
    <location>
        <begin position="669"/>
        <end position="809"/>
    </location>
</feature>
<evidence type="ECO:0000313" key="5">
    <source>
        <dbReference type="EMBL" id="KAG5672716.1"/>
    </source>
</evidence>
<protein>
    <submittedName>
        <fullName evidence="5">Uncharacterized protein</fullName>
    </submittedName>
</protein>
<feature type="compositionally biased region" description="Low complexity" evidence="4">
    <location>
        <begin position="847"/>
        <end position="871"/>
    </location>
</feature>
<dbReference type="SMART" id="SM00320">
    <property type="entry name" value="WD40"/>
    <property type="match status" value="6"/>
</dbReference>
<gene>
    <name evidence="5" type="ORF">PVAND_002817</name>
</gene>
<feature type="repeat" description="WD" evidence="3">
    <location>
        <begin position="321"/>
        <end position="353"/>
    </location>
</feature>
<keyword evidence="2" id="KW-0677">Repeat</keyword>
<feature type="compositionally biased region" description="Basic and acidic residues" evidence="4">
    <location>
        <begin position="463"/>
        <end position="475"/>
    </location>
</feature>
<dbReference type="PANTHER" id="PTHR15574:SF43">
    <property type="entry name" value="DDB1- AND CUL4-ASSOCIATED FACTOR 5"/>
    <property type="match status" value="1"/>
</dbReference>
<dbReference type="Pfam" id="PF00400">
    <property type="entry name" value="WD40"/>
    <property type="match status" value="4"/>
</dbReference>
<reference evidence="5" key="1">
    <citation type="submission" date="2021-03" db="EMBL/GenBank/DDBJ databases">
        <title>Chromosome level genome of the anhydrobiotic midge Polypedilum vanderplanki.</title>
        <authorList>
            <person name="Yoshida Y."/>
            <person name="Kikawada T."/>
            <person name="Gusev O."/>
        </authorList>
    </citation>
    <scope>NUCLEOTIDE SEQUENCE</scope>
    <source>
        <strain evidence="5">NIAS01</strain>
        <tissue evidence="5">Whole body or cell culture</tissue>
    </source>
</reference>
<dbReference type="InterPro" id="IPR001680">
    <property type="entry name" value="WD40_rpt"/>
</dbReference>
<dbReference type="Proteomes" id="UP001107558">
    <property type="component" value="Chromosome 3"/>
</dbReference>
<feature type="compositionally biased region" description="Low complexity" evidence="4">
    <location>
        <begin position="768"/>
        <end position="786"/>
    </location>
</feature>
<feature type="compositionally biased region" description="Polar residues" evidence="4">
    <location>
        <begin position="719"/>
        <end position="734"/>
    </location>
</feature>
<dbReference type="InterPro" id="IPR019775">
    <property type="entry name" value="WD40_repeat_CS"/>
</dbReference>
<dbReference type="OrthoDB" id="5573735at2759"/>
<feature type="compositionally biased region" description="Basic residues" evidence="4">
    <location>
        <begin position="738"/>
        <end position="754"/>
    </location>
</feature>
<dbReference type="GO" id="GO:0080008">
    <property type="term" value="C:Cul4-RING E3 ubiquitin ligase complex"/>
    <property type="evidence" value="ECO:0007669"/>
    <property type="project" value="TreeGrafter"/>
</dbReference>
<dbReference type="PROSITE" id="PS50082">
    <property type="entry name" value="WD_REPEATS_2"/>
    <property type="match status" value="2"/>
</dbReference>
<proteinExistence type="predicted"/>
<feature type="compositionally biased region" description="Low complexity" evidence="4">
    <location>
        <begin position="695"/>
        <end position="707"/>
    </location>
</feature>
<dbReference type="GO" id="GO:0045717">
    <property type="term" value="P:negative regulation of fatty acid biosynthetic process"/>
    <property type="evidence" value="ECO:0007669"/>
    <property type="project" value="TreeGrafter"/>
</dbReference>
<name>A0A9J6BS69_POLVA</name>
<feature type="region of interest" description="Disordered" evidence="4">
    <location>
        <begin position="835"/>
        <end position="902"/>
    </location>
</feature>
<organism evidence="5 6">
    <name type="scientific">Polypedilum vanderplanki</name>
    <name type="common">Sleeping chironomid midge</name>
    <dbReference type="NCBI Taxonomy" id="319348"/>
    <lineage>
        <taxon>Eukaryota</taxon>
        <taxon>Metazoa</taxon>
        <taxon>Ecdysozoa</taxon>
        <taxon>Arthropoda</taxon>
        <taxon>Hexapoda</taxon>
        <taxon>Insecta</taxon>
        <taxon>Pterygota</taxon>
        <taxon>Neoptera</taxon>
        <taxon>Endopterygota</taxon>
        <taxon>Diptera</taxon>
        <taxon>Nematocera</taxon>
        <taxon>Chironomoidea</taxon>
        <taxon>Chironomidae</taxon>
        <taxon>Chironominae</taxon>
        <taxon>Polypedilum</taxon>
        <taxon>Polypedilum</taxon>
    </lineage>
</organism>